<dbReference type="InterPro" id="IPR023772">
    <property type="entry name" value="DNA-bd_HTH_TetR-type_CS"/>
</dbReference>
<dbReference type="GO" id="GO:0000976">
    <property type="term" value="F:transcription cis-regulatory region binding"/>
    <property type="evidence" value="ECO:0007669"/>
    <property type="project" value="TreeGrafter"/>
</dbReference>
<feature type="domain" description="HTH tetR-type" evidence="5">
    <location>
        <begin position="2"/>
        <end position="62"/>
    </location>
</feature>
<keyword evidence="1" id="KW-0805">Transcription regulation</keyword>
<dbReference type="PANTHER" id="PTHR30055:SF207">
    <property type="entry name" value="HTH-TYPE TRANSCRIPTIONAL REPRESSOR FATR"/>
    <property type="match status" value="1"/>
</dbReference>
<dbReference type="GO" id="GO:0003700">
    <property type="term" value="F:DNA-binding transcription factor activity"/>
    <property type="evidence" value="ECO:0007669"/>
    <property type="project" value="TreeGrafter"/>
</dbReference>
<organism evidence="6 8">
    <name type="scientific">Photobacterium aphoticum</name>
    <dbReference type="NCBI Taxonomy" id="754436"/>
    <lineage>
        <taxon>Bacteria</taxon>
        <taxon>Pseudomonadati</taxon>
        <taxon>Pseudomonadota</taxon>
        <taxon>Gammaproteobacteria</taxon>
        <taxon>Vibrionales</taxon>
        <taxon>Vibrionaceae</taxon>
        <taxon>Photobacterium</taxon>
    </lineage>
</organism>
<comment type="caution">
    <text evidence="6">The sequence shown here is derived from an EMBL/GenBank/DDBJ whole genome shotgun (WGS) entry which is preliminary data.</text>
</comment>
<proteinExistence type="predicted"/>
<reference evidence="7 9" key="2">
    <citation type="submission" date="2015-05" db="EMBL/GenBank/DDBJ databases">
        <title>Photobacterium galathea sp. nov.</title>
        <authorList>
            <person name="Machado H."/>
            <person name="Gram L."/>
        </authorList>
    </citation>
    <scope>NUCLEOTIDE SEQUENCE [LARGE SCALE GENOMIC DNA]</scope>
    <source>
        <strain evidence="7 9">DSM 25995</strain>
    </source>
</reference>
<feature type="DNA-binding region" description="H-T-H motif" evidence="4">
    <location>
        <begin position="25"/>
        <end position="44"/>
    </location>
</feature>
<keyword evidence="9" id="KW-1185">Reference proteome</keyword>
<dbReference type="Pfam" id="PF22604">
    <property type="entry name" value="TetR_HI_0893_C"/>
    <property type="match status" value="1"/>
</dbReference>
<dbReference type="PATRIC" id="fig|754436.4.peg.1748"/>
<dbReference type="RefSeq" id="WP_047873923.1">
    <property type="nucleotide sequence ID" value="NZ_BMYC01000021.1"/>
</dbReference>
<dbReference type="STRING" id="754436.JCM19237_6913"/>
<gene>
    <name evidence="7" type="ORF">ABT58_08285</name>
    <name evidence="6" type="ORF">JCM19237_6913</name>
</gene>
<keyword evidence="3" id="KW-0804">Transcription</keyword>
<evidence type="ECO:0000313" key="6">
    <source>
        <dbReference type="EMBL" id="GAL07731.1"/>
    </source>
</evidence>
<dbReference type="Proteomes" id="UP000036426">
    <property type="component" value="Unassembled WGS sequence"/>
</dbReference>
<dbReference type="InterPro" id="IPR001647">
    <property type="entry name" value="HTH_TetR"/>
</dbReference>
<evidence type="ECO:0000256" key="3">
    <source>
        <dbReference type="ARBA" id="ARBA00023163"/>
    </source>
</evidence>
<dbReference type="InterPro" id="IPR050109">
    <property type="entry name" value="HTH-type_TetR-like_transc_reg"/>
</dbReference>
<dbReference type="PANTHER" id="PTHR30055">
    <property type="entry name" value="HTH-TYPE TRANSCRIPTIONAL REGULATOR RUTR"/>
    <property type="match status" value="1"/>
</dbReference>
<dbReference type="EMBL" id="BBMN01000019">
    <property type="protein sequence ID" value="GAL07731.1"/>
    <property type="molecule type" value="Genomic_DNA"/>
</dbReference>
<evidence type="ECO:0000259" key="5">
    <source>
        <dbReference type="PROSITE" id="PS50977"/>
    </source>
</evidence>
<evidence type="ECO:0000313" key="7">
    <source>
        <dbReference type="EMBL" id="KLV01372.1"/>
    </source>
</evidence>
<reference evidence="6 8" key="1">
    <citation type="journal article" date="2014" name="Genome Announc.">
        <title>Draft Genome Sequences of Two Vibrionaceae Species, Vibrio ponticus C121 and Photobacterium aphoticum C119, Isolated as Coral Reef Microbiota.</title>
        <authorList>
            <person name="Al-saari N."/>
            <person name="Meirelles P.M."/>
            <person name="Mino S."/>
            <person name="Suda W."/>
            <person name="Oshima K."/>
            <person name="Hattori M."/>
            <person name="Ohkuma M."/>
            <person name="Thompson F.L."/>
            <person name="Gomez-Gil B."/>
            <person name="Sawabe T."/>
            <person name="Sawabe T."/>
        </authorList>
    </citation>
    <scope>NUCLEOTIDE SEQUENCE [LARGE SCALE GENOMIC DNA]</scope>
    <source>
        <strain evidence="6 8">JCM 19237</strain>
    </source>
</reference>
<dbReference type="AlphaFoldDB" id="A0A090QXW7"/>
<dbReference type="SUPFAM" id="SSF46689">
    <property type="entry name" value="Homeodomain-like"/>
    <property type="match status" value="1"/>
</dbReference>
<evidence type="ECO:0000256" key="1">
    <source>
        <dbReference type="ARBA" id="ARBA00023015"/>
    </source>
</evidence>
<evidence type="ECO:0000256" key="4">
    <source>
        <dbReference type="PROSITE-ProRule" id="PRU00335"/>
    </source>
</evidence>
<dbReference type="PROSITE" id="PS01081">
    <property type="entry name" value="HTH_TETR_1"/>
    <property type="match status" value="1"/>
</dbReference>
<dbReference type="OrthoDB" id="63332at2"/>
<dbReference type="EMBL" id="LDOV01000015">
    <property type="protein sequence ID" value="KLV01372.1"/>
    <property type="molecule type" value="Genomic_DNA"/>
</dbReference>
<dbReference type="Proteomes" id="UP000029227">
    <property type="component" value="Unassembled WGS sequence"/>
</dbReference>
<name>A0A090QXW7_9GAMM</name>
<dbReference type="InterPro" id="IPR054422">
    <property type="entry name" value="TetR-like_HI_0893_C"/>
</dbReference>
<accession>A0A090QXW7</accession>
<evidence type="ECO:0000313" key="8">
    <source>
        <dbReference type="Proteomes" id="UP000029227"/>
    </source>
</evidence>
<evidence type="ECO:0000256" key="2">
    <source>
        <dbReference type="ARBA" id="ARBA00023125"/>
    </source>
</evidence>
<dbReference type="InterPro" id="IPR009057">
    <property type="entry name" value="Homeodomain-like_sf"/>
</dbReference>
<dbReference type="PRINTS" id="PR00455">
    <property type="entry name" value="HTHTETR"/>
</dbReference>
<dbReference type="Gene3D" id="1.10.357.10">
    <property type="entry name" value="Tetracycline Repressor, domain 2"/>
    <property type="match status" value="1"/>
</dbReference>
<evidence type="ECO:0000313" key="9">
    <source>
        <dbReference type="Proteomes" id="UP000036426"/>
    </source>
</evidence>
<protein>
    <submittedName>
        <fullName evidence="7">TetR family transcriptional regulator</fullName>
    </submittedName>
    <submittedName>
        <fullName evidence="6">Transcription regulator of multidrug efflux pump operon TetR (AcrR) family</fullName>
    </submittedName>
</protein>
<sequence length="188" mass="21275">MSDKKTRILEATEKLLSQYGFHGISMQMVAKEAGVAAGTIYRYFDDKNDLLHQLHHHILSYVAEKLSQNVSDDMPLKCRFRTMWLNLWEMATQDGAPLLTRGQFENLPRSDSPEQQQLEKQLFAKVDRLFDEGKAQGLFKPLDNDILSVLSLEPSACLARKHANGICTVTDDALEAAIEACWDAILQH</sequence>
<dbReference type="PROSITE" id="PS50977">
    <property type="entry name" value="HTH_TETR_2"/>
    <property type="match status" value="1"/>
</dbReference>
<keyword evidence="2 4" id="KW-0238">DNA-binding</keyword>
<dbReference type="Pfam" id="PF00440">
    <property type="entry name" value="TetR_N"/>
    <property type="match status" value="1"/>
</dbReference>
<dbReference type="eggNOG" id="COG1309">
    <property type="taxonomic scope" value="Bacteria"/>
</dbReference>
<dbReference type="FunFam" id="1.10.10.60:FF:000141">
    <property type="entry name" value="TetR family transcriptional regulator"/>
    <property type="match status" value="1"/>
</dbReference>